<sequence>MLAAMGQMQSGHGPRVARLGVSTPPCAARVPGARPPPGPAPLTRGPGRCAVPTMVRRTGPAHPPRRGGPARAYPAPAGSRPAEIGSIPQRAHVPLENAKALTGRVHFP</sequence>
<evidence type="ECO:0000256" key="1">
    <source>
        <dbReference type="SAM" id="MobiDB-lite"/>
    </source>
</evidence>
<evidence type="ECO:0000313" key="2">
    <source>
        <dbReference type="EMBL" id="AKZ59903.1"/>
    </source>
</evidence>
<proteinExistence type="predicted"/>
<accession>A0A0K2B3U8</accession>
<organism evidence="2 3">
    <name type="scientific">Streptomyces ambofaciens (strain ATCC 23877 / 3486 / DSM 40053 / JCM 4204 / NBRC 12836 / NRRL B-2516)</name>
    <dbReference type="NCBI Taxonomy" id="278992"/>
    <lineage>
        <taxon>Bacteria</taxon>
        <taxon>Bacillati</taxon>
        <taxon>Actinomycetota</taxon>
        <taxon>Actinomycetes</taxon>
        <taxon>Kitasatosporales</taxon>
        <taxon>Streptomycetaceae</taxon>
        <taxon>Streptomyces</taxon>
    </lineage>
</organism>
<reference evidence="3" key="1">
    <citation type="journal article" date="2015" name="J. Biotechnol.">
        <title>Complete genome sequence of Streptomyces ambofaciens ATCC 23877, the spiramycin producer.</title>
        <authorList>
            <person name="Thibessard A."/>
            <person name="Haas D."/>
            <person name="Gerbaud C."/>
            <person name="Aigle B."/>
            <person name="Lautru S."/>
            <person name="Pernodet J.L."/>
            <person name="Leblond P."/>
        </authorList>
    </citation>
    <scope>NUCLEOTIDE SEQUENCE [LARGE SCALE GENOMIC DNA]</scope>
    <source>
        <strain evidence="3">ATCC 23877 / 3486 / DSM 40053 / JCM 4204 / NBRC 12836 / NRRL B-2516</strain>
    </source>
</reference>
<dbReference type="KEGG" id="samb:SAM23877_6858"/>
<feature type="compositionally biased region" description="Low complexity" evidence="1">
    <location>
        <begin position="67"/>
        <end position="82"/>
    </location>
</feature>
<protein>
    <submittedName>
        <fullName evidence="2">Uncharacterized protein</fullName>
    </submittedName>
</protein>
<evidence type="ECO:0000313" key="3">
    <source>
        <dbReference type="Proteomes" id="UP000061018"/>
    </source>
</evidence>
<dbReference type="EMBL" id="CP012382">
    <property type="protein sequence ID" value="AKZ59903.1"/>
    <property type="molecule type" value="Genomic_DNA"/>
</dbReference>
<dbReference type="AlphaFoldDB" id="A0A0K2B3U8"/>
<name>A0A0K2B3U8_STRA7</name>
<feature type="region of interest" description="Disordered" evidence="1">
    <location>
        <begin position="1"/>
        <end position="88"/>
    </location>
</feature>
<dbReference type="Proteomes" id="UP000061018">
    <property type="component" value="Chromosome"/>
</dbReference>
<gene>
    <name evidence="2" type="ORF">SAM23877_6858</name>
</gene>